<sequence>MEAASTTTPAGTVISNEQPYVDLPPQADGVDWLLQFTVSQKPTNCGWWATIDTPTYTSMLN</sequence>
<dbReference type="HOGENOM" id="CLU_2922440_0_0_1"/>
<organism evidence="2 3">
    <name type="scientific">Cladophialophora bantiana (strain ATCC 10958 / CBS 173.52 / CDC B-1940 / NIH 8579)</name>
    <name type="common">Xylohypha bantiana</name>
    <dbReference type="NCBI Taxonomy" id="1442370"/>
    <lineage>
        <taxon>Eukaryota</taxon>
        <taxon>Fungi</taxon>
        <taxon>Dikarya</taxon>
        <taxon>Ascomycota</taxon>
        <taxon>Pezizomycotina</taxon>
        <taxon>Eurotiomycetes</taxon>
        <taxon>Chaetothyriomycetidae</taxon>
        <taxon>Chaetothyriales</taxon>
        <taxon>Herpotrichiellaceae</taxon>
        <taxon>Cladophialophora</taxon>
    </lineage>
</organism>
<accession>A0A0D2F057</accession>
<evidence type="ECO:0000313" key="2">
    <source>
        <dbReference type="EMBL" id="KIW95556.1"/>
    </source>
</evidence>
<dbReference type="VEuPathDB" id="FungiDB:Z519_04141"/>
<reference evidence="2" key="1">
    <citation type="submission" date="2015-01" db="EMBL/GenBank/DDBJ databases">
        <title>The Genome Sequence of Cladophialophora bantiana CBS 173.52.</title>
        <authorList>
            <consortium name="The Broad Institute Genomics Platform"/>
            <person name="Cuomo C."/>
            <person name="de Hoog S."/>
            <person name="Gorbushina A."/>
            <person name="Stielow B."/>
            <person name="Teixiera M."/>
            <person name="Abouelleil A."/>
            <person name="Chapman S.B."/>
            <person name="Priest M."/>
            <person name="Young S.K."/>
            <person name="Wortman J."/>
            <person name="Nusbaum C."/>
            <person name="Birren B."/>
        </authorList>
    </citation>
    <scope>NUCLEOTIDE SEQUENCE [LARGE SCALE GENOMIC DNA]</scope>
    <source>
        <strain evidence="2">CBS 173.52</strain>
    </source>
</reference>
<dbReference type="RefSeq" id="XP_016622225.1">
    <property type="nucleotide sequence ID" value="XM_016761887.1"/>
</dbReference>
<evidence type="ECO:0000256" key="1">
    <source>
        <dbReference type="SAM" id="MobiDB-lite"/>
    </source>
</evidence>
<dbReference type="GeneID" id="27697069"/>
<keyword evidence="3" id="KW-1185">Reference proteome</keyword>
<dbReference type="Proteomes" id="UP000053789">
    <property type="component" value="Unassembled WGS sequence"/>
</dbReference>
<feature type="region of interest" description="Disordered" evidence="1">
    <location>
        <begin position="1"/>
        <end position="20"/>
    </location>
</feature>
<dbReference type="EMBL" id="KN846984">
    <property type="protein sequence ID" value="KIW95556.1"/>
    <property type="molecule type" value="Genomic_DNA"/>
</dbReference>
<evidence type="ECO:0000313" key="3">
    <source>
        <dbReference type="Proteomes" id="UP000053789"/>
    </source>
</evidence>
<dbReference type="AlphaFoldDB" id="A0A0D2F057"/>
<protein>
    <submittedName>
        <fullName evidence="2">Uncharacterized protein</fullName>
    </submittedName>
</protein>
<name>A0A0D2F057_CLAB1</name>
<proteinExistence type="predicted"/>
<gene>
    <name evidence="2" type="ORF">Z519_04141</name>
</gene>
<feature type="compositionally biased region" description="Polar residues" evidence="1">
    <location>
        <begin position="1"/>
        <end position="18"/>
    </location>
</feature>